<protein>
    <recommendedName>
        <fullName evidence="4">Solute:sodium symporter small subunit</fullName>
    </recommendedName>
</protein>
<dbReference type="RefSeq" id="WP_090310991.1">
    <property type="nucleotide sequence ID" value="NZ_FNFE01000007.1"/>
</dbReference>
<evidence type="ECO:0000313" key="3">
    <source>
        <dbReference type="Proteomes" id="UP000198882"/>
    </source>
</evidence>
<accession>A0A1G9EWH0</accession>
<keyword evidence="1" id="KW-0812">Transmembrane</keyword>
<evidence type="ECO:0000256" key="1">
    <source>
        <dbReference type="SAM" id="Phobius"/>
    </source>
</evidence>
<dbReference type="OrthoDB" id="204175at2157"/>
<feature type="transmembrane region" description="Helical" evidence="1">
    <location>
        <begin position="12"/>
        <end position="31"/>
    </location>
</feature>
<name>A0A1G9EWH0_9EURY</name>
<organism evidence="2 3">
    <name type="scientific">Natronorubrum texcoconense</name>
    <dbReference type="NCBI Taxonomy" id="1095776"/>
    <lineage>
        <taxon>Archaea</taxon>
        <taxon>Methanobacteriati</taxon>
        <taxon>Methanobacteriota</taxon>
        <taxon>Stenosarchaea group</taxon>
        <taxon>Halobacteria</taxon>
        <taxon>Halobacteriales</taxon>
        <taxon>Natrialbaceae</taxon>
        <taxon>Natronorubrum</taxon>
    </lineage>
</organism>
<gene>
    <name evidence="2" type="ORF">SAMN04515672_4006</name>
</gene>
<evidence type="ECO:0008006" key="4">
    <source>
        <dbReference type="Google" id="ProtNLM"/>
    </source>
</evidence>
<sequence length="100" mass="10856">MQTHTKEALASLIAALALIGVIHSGIWFTMFGTPDFRILGFPFHYFWMIAGGPAAMFVLYWGYYQYVTTSIMDEKAQLNASAGDVSGADEVGAEPGDADD</sequence>
<keyword evidence="3" id="KW-1185">Reference proteome</keyword>
<reference evidence="3" key="1">
    <citation type="submission" date="2016-10" db="EMBL/GenBank/DDBJ databases">
        <authorList>
            <person name="Varghese N."/>
            <person name="Submissions S."/>
        </authorList>
    </citation>
    <scope>NUCLEOTIDE SEQUENCE [LARGE SCALE GENOMIC DNA]</scope>
    <source>
        <strain evidence="3">B4,CECT 8067,JCM 17497</strain>
    </source>
</reference>
<dbReference type="AlphaFoldDB" id="A0A1G9EWH0"/>
<dbReference type="EMBL" id="FNFE01000007">
    <property type="protein sequence ID" value="SDK80517.1"/>
    <property type="molecule type" value="Genomic_DNA"/>
</dbReference>
<keyword evidence="1" id="KW-0472">Membrane</keyword>
<feature type="transmembrane region" description="Helical" evidence="1">
    <location>
        <begin position="43"/>
        <end position="63"/>
    </location>
</feature>
<evidence type="ECO:0000313" key="2">
    <source>
        <dbReference type="EMBL" id="SDK80517.1"/>
    </source>
</evidence>
<proteinExistence type="predicted"/>
<dbReference type="STRING" id="1095776.SAMN04515672_4006"/>
<keyword evidence="1" id="KW-1133">Transmembrane helix</keyword>
<dbReference type="Proteomes" id="UP000198882">
    <property type="component" value="Unassembled WGS sequence"/>
</dbReference>